<sequence length="703" mass="79881">MQRIPIPKAASFRFPGHEINLKVRLLYATKGLRYSTTQRRYSEAFADDFKKAYAIPKLRSFKFTQYVADNLWQAEEIHTVGYLKNVNTLNKGLVFAQMTGPTGWGNTLQLITRQPELCHKLQEIAAYSPISVVGTCRLKNLPKKPNKSQEDLEMSCPSGFKPIHRLELELVNLTCLNSFPDGPLAGKGQNFPPESRHMQIRYDHQLRKRLIFRSAVSKAVREFLHDFQEIETPILFKSTPEGAKEFIVPSRKHGHAYALPQSPQQYKQILIASGIDKYYQFARCFRDEDLRADRQPEFTQIDLEMAFADGEQVMNLVESLIKHIYKKFAEQVPKLNPVENLSRMVPFPRITYNEAMSRYGSDKPDLRIDGSIIKIDKIVSEDLKKMLTDIPNPVIEVCKLRLNSSPRKIQEFVKKFMDSEDAKPFRSNPDGAPGFAIYDFTRPMSGLQIFGHEGCEKLEKSYSGQQRLSFQSEEKFIIDSNFMHGDLFLIQARKNLPFSAGFTMLGRLRAALYRAAINEEIIEPDSNHYYLWVTDFPLFTVDNEDSLGQGGTSGFHATHHPFTAPKSCQDIDLLFSKPLMATADHYDLVVNGIELGGGSRRIHIAEMQKYVMKDVLMMSDDRMNDFAHLFSALAAGCPPHAGMALGFDRLMAILSSCDSIKDVIAFPKSSKGDDLLVKSPSTISDSELRRYHLSLKNNQTTDS</sequence>
<keyword evidence="2 8" id="KW-0436">Ligase</keyword>
<evidence type="ECO:0000313" key="8">
    <source>
        <dbReference type="EMBL" id="RKF55521.1"/>
    </source>
</evidence>
<dbReference type="Gene3D" id="3.30.1360.30">
    <property type="entry name" value="GAD-like domain"/>
    <property type="match status" value="1"/>
</dbReference>
<proteinExistence type="inferred from homology"/>
<dbReference type="EMBL" id="MCBR01020318">
    <property type="protein sequence ID" value="RKF55521.1"/>
    <property type="molecule type" value="Genomic_DNA"/>
</dbReference>
<keyword evidence="5" id="KW-0648">Protein biosynthesis</keyword>
<evidence type="ECO:0000256" key="4">
    <source>
        <dbReference type="ARBA" id="ARBA00022840"/>
    </source>
</evidence>
<organism evidence="8 9">
    <name type="scientific">Golovinomyces cichoracearum</name>
    <dbReference type="NCBI Taxonomy" id="62708"/>
    <lineage>
        <taxon>Eukaryota</taxon>
        <taxon>Fungi</taxon>
        <taxon>Dikarya</taxon>
        <taxon>Ascomycota</taxon>
        <taxon>Pezizomycotina</taxon>
        <taxon>Leotiomycetes</taxon>
        <taxon>Erysiphales</taxon>
        <taxon>Erysiphaceae</taxon>
        <taxon>Golovinomyces</taxon>
    </lineage>
</organism>
<evidence type="ECO:0000256" key="2">
    <source>
        <dbReference type="ARBA" id="ARBA00022598"/>
    </source>
</evidence>
<evidence type="ECO:0000256" key="6">
    <source>
        <dbReference type="ARBA" id="ARBA00023146"/>
    </source>
</evidence>
<reference evidence="8 9" key="1">
    <citation type="journal article" date="2018" name="BMC Genomics">
        <title>Comparative genome analyses reveal sequence features reflecting distinct modes of host-adaptation between dicot and monocot powdery mildew.</title>
        <authorList>
            <person name="Wu Y."/>
            <person name="Ma X."/>
            <person name="Pan Z."/>
            <person name="Kale S.D."/>
            <person name="Song Y."/>
            <person name="King H."/>
            <person name="Zhang Q."/>
            <person name="Presley C."/>
            <person name="Deng X."/>
            <person name="Wei C.I."/>
            <person name="Xiao S."/>
        </authorList>
    </citation>
    <scope>NUCLEOTIDE SEQUENCE [LARGE SCALE GENOMIC DNA]</scope>
    <source>
        <strain evidence="8">UCSC1</strain>
    </source>
</reference>
<evidence type="ECO:0000313" key="9">
    <source>
        <dbReference type="Proteomes" id="UP000285405"/>
    </source>
</evidence>
<evidence type="ECO:0000256" key="5">
    <source>
        <dbReference type="ARBA" id="ARBA00022917"/>
    </source>
</evidence>
<dbReference type="InterPro" id="IPR006195">
    <property type="entry name" value="aa-tRNA-synth_II"/>
</dbReference>
<dbReference type="Pfam" id="PF00152">
    <property type="entry name" value="tRNA-synt_2"/>
    <property type="match status" value="1"/>
</dbReference>
<dbReference type="InterPro" id="IPR004115">
    <property type="entry name" value="GAD-like_sf"/>
</dbReference>
<evidence type="ECO:0000256" key="3">
    <source>
        <dbReference type="ARBA" id="ARBA00022741"/>
    </source>
</evidence>
<feature type="domain" description="Aminoacyl-transfer RNA synthetases class-II family profile" evidence="7">
    <location>
        <begin position="212"/>
        <end position="667"/>
    </location>
</feature>
<dbReference type="SUPFAM" id="SSF55681">
    <property type="entry name" value="Class II aaRS and biotin synthetases"/>
    <property type="match status" value="1"/>
</dbReference>
<comment type="similarity">
    <text evidence="1">Belongs to the class-II aminoacyl-tRNA synthetase family. Type 1 subfamily.</text>
</comment>
<dbReference type="Gene3D" id="3.30.930.10">
    <property type="entry name" value="Bira Bifunctional Protein, Domain 2"/>
    <property type="match status" value="1"/>
</dbReference>
<keyword evidence="4" id="KW-0067">ATP-binding</keyword>
<dbReference type="OrthoDB" id="439710at2759"/>
<dbReference type="InterPro" id="IPR002312">
    <property type="entry name" value="Asp/Asn-tRNA-synth_IIb"/>
</dbReference>
<gene>
    <name evidence="8" type="ORF">GcC1_203006</name>
</gene>
<dbReference type="AlphaFoldDB" id="A0A420HDK7"/>
<dbReference type="InterPro" id="IPR004524">
    <property type="entry name" value="Asp-tRNA-ligase_1"/>
</dbReference>
<dbReference type="PANTHER" id="PTHR22594">
    <property type="entry name" value="ASPARTYL/LYSYL-TRNA SYNTHETASE"/>
    <property type="match status" value="1"/>
</dbReference>
<dbReference type="PANTHER" id="PTHR22594:SF5">
    <property type="entry name" value="ASPARTATE--TRNA LIGASE, MITOCHONDRIAL"/>
    <property type="match status" value="1"/>
</dbReference>
<dbReference type="PRINTS" id="PR01042">
    <property type="entry name" value="TRNASYNTHASP"/>
</dbReference>
<comment type="caution">
    <text evidence="8">The sequence shown here is derived from an EMBL/GenBank/DDBJ whole genome shotgun (WGS) entry which is preliminary data.</text>
</comment>
<dbReference type="GO" id="GO:0005524">
    <property type="term" value="F:ATP binding"/>
    <property type="evidence" value="ECO:0007669"/>
    <property type="project" value="UniProtKB-KW"/>
</dbReference>
<evidence type="ECO:0000259" key="7">
    <source>
        <dbReference type="PROSITE" id="PS50862"/>
    </source>
</evidence>
<dbReference type="GO" id="GO:0006422">
    <property type="term" value="P:aspartyl-tRNA aminoacylation"/>
    <property type="evidence" value="ECO:0007669"/>
    <property type="project" value="TreeGrafter"/>
</dbReference>
<dbReference type="InterPro" id="IPR004364">
    <property type="entry name" value="Aa-tRNA-synt_II"/>
</dbReference>
<name>A0A420HDK7_9PEZI</name>
<dbReference type="GO" id="GO:0004815">
    <property type="term" value="F:aspartate-tRNA ligase activity"/>
    <property type="evidence" value="ECO:0007669"/>
    <property type="project" value="TreeGrafter"/>
</dbReference>
<protein>
    <submittedName>
        <fullName evidence="8">Aspartate--tRNA ligase, mitochondrial</fullName>
    </submittedName>
</protein>
<keyword evidence="3" id="KW-0547">Nucleotide-binding</keyword>
<dbReference type="Proteomes" id="UP000285405">
    <property type="component" value="Unassembled WGS sequence"/>
</dbReference>
<dbReference type="HAMAP" id="MF_00044">
    <property type="entry name" value="Asp_tRNA_synth_type1"/>
    <property type="match status" value="1"/>
</dbReference>
<dbReference type="PROSITE" id="PS50862">
    <property type="entry name" value="AA_TRNA_LIGASE_II"/>
    <property type="match status" value="1"/>
</dbReference>
<evidence type="ECO:0000256" key="1">
    <source>
        <dbReference type="ARBA" id="ARBA00006303"/>
    </source>
</evidence>
<accession>A0A420HDK7</accession>
<dbReference type="NCBIfam" id="TIGR00459">
    <property type="entry name" value="aspS_bact"/>
    <property type="match status" value="1"/>
</dbReference>
<dbReference type="InterPro" id="IPR045864">
    <property type="entry name" value="aa-tRNA-synth_II/BPL/LPL"/>
</dbReference>
<dbReference type="GO" id="GO:0005739">
    <property type="term" value="C:mitochondrion"/>
    <property type="evidence" value="ECO:0007669"/>
    <property type="project" value="TreeGrafter"/>
</dbReference>
<keyword evidence="6" id="KW-0030">Aminoacyl-tRNA synthetase</keyword>